<keyword evidence="3" id="KW-1185">Reference proteome</keyword>
<protein>
    <submittedName>
        <fullName evidence="2">Haem-NO-binding</fullName>
    </submittedName>
</protein>
<dbReference type="STRING" id="1470563.SAMN05444000_11218"/>
<dbReference type="EMBL" id="FQZQ01000012">
    <property type="protein sequence ID" value="SHJ71363.1"/>
    <property type="molecule type" value="Genomic_DNA"/>
</dbReference>
<dbReference type="Proteomes" id="UP000183982">
    <property type="component" value="Unassembled WGS sequence"/>
</dbReference>
<dbReference type="InterPro" id="IPR038158">
    <property type="entry name" value="H-NOX_domain_sf"/>
</dbReference>
<organism evidence="2 3">
    <name type="scientific">Shimia gijangensis</name>
    <dbReference type="NCBI Taxonomy" id="1470563"/>
    <lineage>
        <taxon>Bacteria</taxon>
        <taxon>Pseudomonadati</taxon>
        <taxon>Pseudomonadota</taxon>
        <taxon>Alphaproteobacteria</taxon>
        <taxon>Rhodobacterales</taxon>
        <taxon>Roseobacteraceae</taxon>
    </lineage>
</organism>
<dbReference type="RefSeq" id="WP_073252691.1">
    <property type="nucleotide sequence ID" value="NZ_FQZQ01000012.1"/>
</dbReference>
<dbReference type="AlphaFoldDB" id="A0A1M6LJJ9"/>
<gene>
    <name evidence="2" type="ORF">SAMN05444000_11218</name>
</gene>
<dbReference type="SUPFAM" id="SSF111126">
    <property type="entry name" value="Ligand-binding domain in the NO signalling and Golgi transport"/>
    <property type="match status" value="1"/>
</dbReference>
<dbReference type="PANTHER" id="PTHR45655:SF13">
    <property type="entry name" value="SOLUBLE GUANYLATE CYCLASE GCY-32-RELATED"/>
    <property type="match status" value="1"/>
</dbReference>
<dbReference type="InterPro" id="IPR024096">
    <property type="entry name" value="NO_sig/Golgi_transp_ligand-bd"/>
</dbReference>
<evidence type="ECO:0000313" key="2">
    <source>
        <dbReference type="EMBL" id="SHJ71363.1"/>
    </source>
</evidence>
<dbReference type="OrthoDB" id="981203at2"/>
<dbReference type="PANTHER" id="PTHR45655">
    <property type="entry name" value="GUANYLATE CYCLASE SOLUBLE SUBUNIT BETA-2"/>
    <property type="match status" value="1"/>
</dbReference>
<dbReference type="GO" id="GO:0020037">
    <property type="term" value="F:heme binding"/>
    <property type="evidence" value="ECO:0007669"/>
    <property type="project" value="InterPro"/>
</dbReference>
<feature type="domain" description="Heme NO-binding" evidence="1">
    <location>
        <begin position="2"/>
        <end position="157"/>
    </location>
</feature>
<evidence type="ECO:0000313" key="3">
    <source>
        <dbReference type="Proteomes" id="UP000183982"/>
    </source>
</evidence>
<dbReference type="Pfam" id="PF07700">
    <property type="entry name" value="HNOB"/>
    <property type="match status" value="1"/>
</dbReference>
<dbReference type="Gene3D" id="3.90.1520.10">
    <property type="entry name" value="H-NOX domain"/>
    <property type="match status" value="1"/>
</dbReference>
<dbReference type="InterPro" id="IPR011644">
    <property type="entry name" value="Heme_NO-bd"/>
</dbReference>
<sequence>MHGLINRAIQCFIRDSYGRERWIEVTHLADLGFTDFEVMLHYDDAVTEAVLKAAARTLGVSRETVLEDLGTYLVSHPNVEALRRLLRFGGVSFVEFLHSLDELPDRARLAVDDLILPQMELHEFGVNNFSLTCHSPHKGFGHVMMGVLRTLADDYGALVFLEHLGGKPGIEVIEITLIETAFSAGRSFELGARAG</sequence>
<accession>A0A1M6LJJ9</accession>
<name>A0A1M6LJJ9_9RHOB</name>
<reference evidence="3" key="1">
    <citation type="submission" date="2016-11" db="EMBL/GenBank/DDBJ databases">
        <authorList>
            <person name="Varghese N."/>
            <person name="Submissions S."/>
        </authorList>
    </citation>
    <scope>NUCLEOTIDE SEQUENCE [LARGE SCALE GENOMIC DNA]</scope>
    <source>
        <strain evidence="3">DSM 100564</strain>
    </source>
</reference>
<evidence type="ECO:0000259" key="1">
    <source>
        <dbReference type="Pfam" id="PF07700"/>
    </source>
</evidence>
<proteinExistence type="predicted"/>